<sequence>MTTLLEPKTTLAYLAYLGYPGRVGDRLLTERKGDCRSGGVGDRGGDAATADTASALKIVKAKKVERRRGKKTVARNVFQCYVFGAAGSGKTAFLRSFVRKKFSDAYAPTVRPYSVVNTVEIQGCEKHLVLREFGSRFEAEVLASRRKLEQCDLLCFVYDSSDVNSFAYVTNLRVGLLCGPLHRFCTLHGVFAALCLPWLLKICSRLTTLSMQKQYDLDHLPNVFLATKSDLDLVQQVSPAKICDRKRYEEQPDVYCRLLGLAVPTSVSAKDGQMADIFNILTDIAMHP</sequence>
<dbReference type="GO" id="GO:0003924">
    <property type="term" value="F:GTPase activity"/>
    <property type="evidence" value="ECO:0007669"/>
    <property type="project" value="InterPro"/>
</dbReference>
<dbReference type="Proteomes" id="UP000673691">
    <property type="component" value="Unassembled WGS sequence"/>
</dbReference>
<comment type="caution">
    <text evidence="2">The sequence shown here is derived from an EMBL/GenBank/DDBJ whole genome shotgun (WGS) entry which is preliminary data.</text>
</comment>
<keyword evidence="2" id="KW-0378">Hydrolase</keyword>
<dbReference type="PROSITE" id="PS51423">
    <property type="entry name" value="MIRO"/>
    <property type="match status" value="1"/>
</dbReference>
<dbReference type="InterPro" id="IPR027417">
    <property type="entry name" value="P-loop_NTPase"/>
</dbReference>
<dbReference type="GO" id="GO:0005525">
    <property type="term" value="F:GTP binding"/>
    <property type="evidence" value="ECO:0007669"/>
    <property type="project" value="InterPro"/>
</dbReference>
<dbReference type="Pfam" id="PF00071">
    <property type="entry name" value="Ras"/>
    <property type="match status" value="1"/>
</dbReference>
<keyword evidence="3" id="KW-1185">Reference proteome</keyword>
<dbReference type="InterPro" id="IPR013566">
    <property type="entry name" value="EF_hand_assoc_1"/>
</dbReference>
<dbReference type="Gene3D" id="3.40.50.300">
    <property type="entry name" value="P-loop containing nucleotide triphosphate hydrolases"/>
    <property type="match status" value="1"/>
</dbReference>
<reference evidence="2 3" key="1">
    <citation type="journal article" name="Sci. Rep.">
        <title>Genome-scale phylogenetic analyses confirm Olpidium as the closest living zoosporic fungus to the non-flagellated, terrestrial fungi.</title>
        <authorList>
            <person name="Chang Y."/>
            <person name="Rochon D."/>
            <person name="Sekimoto S."/>
            <person name="Wang Y."/>
            <person name="Chovatia M."/>
            <person name="Sandor L."/>
            <person name="Salamov A."/>
            <person name="Grigoriev I.V."/>
            <person name="Stajich J.E."/>
            <person name="Spatafora J.W."/>
        </authorList>
    </citation>
    <scope>NUCLEOTIDE SEQUENCE [LARGE SCALE GENOMIC DNA]</scope>
    <source>
        <strain evidence="2">S191</strain>
    </source>
</reference>
<accession>A0A8H7ZQG7</accession>
<dbReference type="Pfam" id="PF08355">
    <property type="entry name" value="EF_assoc_1"/>
    <property type="match status" value="1"/>
</dbReference>
<feature type="domain" description="Miro" evidence="1">
    <location>
        <begin position="75"/>
        <end position="287"/>
    </location>
</feature>
<proteinExistence type="predicted"/>
<evidence type="ECO:0000313" key="2">
    <source>
        <dbReference type="EMBL" id="KAG5457661.1"/>
    </source>
</evidence>
<dbReference type="SUPFAM" id="SSF52540">
    <property type="entry name" value="P-loop containing nucleoside triphosphate hydrolases"/>
    <property type="match status" value="1"/>
</dbReference>
<protein>
    <submittedName>
        <fullName evidence="2">P-loop containing nucleoside triphosphate hydrolase protein</fullName>
    </submittedName>
</protein>
<name>A0A8H7ZQG7_9FUNG</name>
<dbReference type="EMBL" id="JAEFCI010009707">
    <property type="protein sequence ID" value="KAG5457661.1"/>
    <property type="molecule type" value="Genomic_DNA"/>
</dbReference>
<organism evidence="2 3">
    <name type="scientific">Olpidium bornovanus</name>
    <dbReference type="NCBI Taxonomy" id="278681"/>
    <lineage>
        <taxon>Eukaryota</taxon>
        <taxon>Fungi</taxon>
        <taxon>Fungi incertae sedis</taxon>
        <taxon>Olpidiomycota</taxon>
        <taxon>Olpidiomycotina</taxon>
        <taxon>Olpidiomycetes</taxon>
        <taxon>Olpidiales</taxon>
        <taxon>Olpidiaceae</taxon>
        <taxon>Olpidium</taxon>
    </lineage>
</organism>
<dbReference type="AlphaFoldDB" id="A0A8H7ZQG7"/>
<dbReference type="InterPro" id="IPR020860">
    <property type="entry name" value="MIRO_dom"/>
</dbReference>
<evidence type="ECO:0000259" key="1">
    <source>
        <dbReference type="PROSITE" id="PS51423"/>
    </source>
</evidence>
<dbReference type="InterPro" id="IPR001806">
    <property type="entry name" value="Small_GTPase"/>
</dbReference>
<dbReference type="OrthoDB" id="10020961at2759"/>
<dbReference type="Gene3D" id="1.10.238.10">
    <property type="entry name" value="EF-hand"/>
    <property type="match status" value="1"/>
</dbReference>
<gene>
    <name evidence="2" type="ORF">BJ554DRAFT_2267</name>
</gene>
<evidence type="ECO:0000313" key="3">
    <source>
        <dbReference type="Proteomes" id="UP000673691"/>
    </source>
</evidence>